<protein>
    <submittedName>
        <fullName evidence="12">Mannosyltransferase putative</fullName>
    </submittedName>
</protein>
<evidence type="ECO:0000256" key="5">
    <source>
        <dbReference type="ARBA" id="ARBA00022692"/>
    </source>
</evidence>
<evidence type="ECO:0000256" key="3">
    <source>
        <dbReference type="ARBA" id="ARBA00022676"/>
    </source>
</evidence>
<dbReference type="EMBL" id="CAICTM010000311">
    <property type="protein sequence ID" value="CAB9507590.1"/>
    <property type="molecule type" value="Genomic_DNA"/>
</dbReference>
<proteinExistence type="inferred from homology"/>
<dbReference type="Gene3D" id="3.90.550.10">
    <property type="entry name" value="Spore Coat Polysaccharide Biosynthesis Protein SpsA, Chain A"/>
    <property type="match status" value="1"/>
</dbReference>
<keyword evidence="5 11" id="KW-0812">Transmembrane</keyword>
<dbReference type="AlphaFoldDB" id="A0A9N8DVS4"/>
<name>A0A9N8DVS4_9STRA</name>
<feature type="transmembrane region" description="Helical" evidence="11">
    <location>
        <begin position="56"/>
        <end position="74"/>
    </location>
</feature>
<dbReference type="Pfam" id="PF11051">
    <property type="entry name" value="Mannosyl_trans3"/>
    <property type="match status" value="1"/>
</dbReference>
<evidence type="ECO:0000313" key="12">
    <source>
        <dbReference type="EMBL" id="CAB9507590.1"/>
    </source>
</evidence>
<evidence type="ECO:0000256" key="2">
    <source>
        <dbReference type="ARBA" id="ARBA00009105"/>
    </source>
</evidence>
<gene>
    <name evidence="12" type="ORF">SEMRO_312_G114620.1</name>
</gene>
<dbReference type="GO" id="GO:0006493">
    <property type="term" value="P:protein O-linked glycosylation"/>
    <property type="evidence" value="ECO:0007669"/>
    <property type="project" value="TreeGrafter"/>
</dbReference>
<organism evidence="12 13">
    <name type="scientific">Seminavis robusta</name>
    <dbReference type="NCBI Taxonomy" id="568900"/>
    <lineage>
        <taxon>Eukaryota</taxon>
        <taxon>Sar</taxon>
        <taxon>Stramenopiles</taxon>
        <taxon>Ochrophyta</taxon>
        <taxon>Bacillariophyta</taxon>
        <taxon>Bacillariophyceae</taxon>
        <taxon>Bacillariophycidae</taxon>
        <taxon>Naviculales</taxon>
        <taxon>Naviculaceae</taxon>
        <taxon>Seminavis</taxon>
    </lineage>
</organism>
<dbReference type="InterPro" id="IPR022751">
    <property type="entry name" value="Alpha_mannosyltransferase"/>
</dbReference>
<keyword evidence="3 12" id="KW-0328">Glycosyltransferase</keyword>
<evidence type="ECO:0000256" key="7">
    <source>
        <dbReference type="ARBA" id="ARBA00022989"/>
    </source>
</evidence>
<keyword evidence="8 11" id="KW-0472">Membrane</keyword>
<dbReference type="InterPro" id="IPR029044">
    <property type="entry name" value="Nucleotide-diphossugar_trans"/>
</dbReference>
<feature type="region of interest" description="Disordered" evidence="10">
    <location>
        <begin position="1"/>
        <end position="47"/>
    </location>
</feature>
<dbReference type="GO" id="GO:0016020">
    <property type="term" value="C:membrane"/>
    <property type="evidence" value="ECO:0007669"/>
    <property type="project" value="UniProtKB-SubCell"/>
</dbReference>
<keyword evidence="9" id="KW-0325">Glycoprotein</keyword>
<keyword evidence="4" id="KW-0808">Transferase</keyword>
<keyword evidence="6" id="KW-0735">Signal-anchor</keyword>
<evidence type="ECO:0000313" key="13">
    <source>
        <dbReference type="Proteomes" id="UP001153069"/>
    </source>
</evidence>
<dbReference type="GO" id="GO:0000033">
    <property type="term" value="F:alpha-1,3-mannosyltransferase activity"/>
    <property type="evidence" value="ECO:0007669"/>
    <property type="project" value="TreeGrafter"/>
</dbReference>
<keyword evidence="7 11" id="KW-1133">Transmembrane helix</keyword>
<evidence type="ECO:0000256" key="1">
    <source>
        <dbReference type="ARBA" id="ARBA00004606"/>
    </source>
</evidence>
<accession>A0A9N8DVS4</accession>
<evidence type="ECO:0000256" key="9">
    <source>
        <dbReference type="ARBA" id="ARBA00023180"/>
    </source>
</evidence>
<evidence type="ECO:0000256" key="6">
    <source>
        <dbReference type="ARBA" id="ARBA00022968"/>
    </source>
</evidence>
<dbReference type="PANTHER" id="PTHR31392:SF1">
    <property type="entry name" value="ALPHA-1,3-MANNOSYLTRANSFERASE MNN1-RELATED"/>
    <property type="match status" value="1"/>
</dbReference>
<sequence>MDISNLRLRAPQQQATATQHRHQQQEKPSHLPLTASLSPSNDESSKTKRKRGEWGLFHWLVAVVAAVIFFYLLGRGTFQCIDYLEDAYHDFYRLPQSDTYAPKHMIPLADIPSINWPVITRYCFRPHNARILRRAKVAITELGNELRALLSTQERGKSHPNIILTPWDDEHDRKKDAGKEEVRQFQERLHASAKWLKGNPETDPKWPLSTLPAPILGQKALVTTGGDKQLHYLKTFVYSVRVIHQSTIPIRIVYRDDQDLTEPSKQQILQQEAQQQSDVQFIDLSQYFDLDVSHIKGWNLKAFGILAVPEMEVAMLDADVLLLQPPERLFQAEGYQRTGALFFHDRVKPQFYWDVHAFVEWLQPKALSNERVQSLFRYGNHHGIMGLSYTEQIQEAGVLLIDKARRVRGVWAACVIFGREDIRKYIQVDHMYGDKEVHWSAFEAIRNASSHQESSNYEFSRYYPGVVGGTVTDFGSKTTHLSLDASPDTEQRVLSESIASQYALCGRLVHFDDNGVPLWTNGGYMLKEDDWFSSASISQSATNPVWFIDGGQEQEAGSIPNPWLPWWRNLLQWYGTLKGQNQVWALHHAMGVECLSPNSRQMRPVPTEMADKARRAVRHYFEQKKQQQQKLQTEQGKG</sequence>
<comment type="caution">
    <text evidence="12">The sequence shown here is derived from an EMBL/GenBank/DDBJ whole genome shotgun (WGS) entry which is preliminary data.</text>
</comment>
<evidence type="ECO:0000256" key="11">
    <source>
        <dbReference type="SAM" id="Phobius"/>
    </source>
</evidence>
<reference evidence="12" key="1">
    <citation type="submission" date="2020-06" db="EMBL/GenBank/DDBJ databases">
        <authorList>
            <consortium name="Plant Systems Biology data submission"/>
        </authorList>
    </citation>
    <scope>NUCLEOTIDE SEQUENCE</scope>
    <source>
        <strain evidence="12">D6</strain>
    </source>
</reference>
<comment type="subcellular location">
    <subcellularLocation>
        <location evidence="1">Membrane</location>
        <topology evidence="1">Single-pass type II membrane protein</topology>
    </subcellularLocation>
</comment>
<comment type="similarity">
    <text evidence="2">Belongs to the MNN1/MNT family.</text>
</comment>
<dbReference type="PANTHER" id="PTHR31392">
    <property type="entry name" value="ALPHA-1,3-MANNOSYLTRANSFERASE MNN1-RELATED"/>
    <property type="match status" value="1"/>
</dbReference>
<dbReference type="OrthoDB" id="430354at2759"/>
<keyword evidence="13" id="KW-1185">Reference proteome</keyword>
<dbReference type="Proteomes" id="UP001153069">
    <property type="component" value="Unassembled WGS sequence"/>
</dbReference>
<dbReference type="GO" id="GO:0005794">
    <property type="term" value="C:Golgi apparatus"/>
    <property type="evidence" value="ECO:0007669"/>
    <property type="project" value="TreeGrafter"/>
</dbReference>
<evidence type="ECO:0000256" key="10">
    <source>
        <dbReference type="SAM" id="MobiDB-lite"/>
    </source>
</evidence>
<dbReference type="SUPFAM" id="SSF53448">
    <property type="entry name" value="Nucleotide-diphospho-sugar transferases"/>
    <property type="match status" value="1"/>
</dbReference>
<evidence type="ECO:0000256" key="4">
    <source>
        <dbReference type="ARBA" id="ARBA00022679"/>
    </source>
</evidence>
<evidence type="ECO:0000256" key="8">
    <source>
        <dbReference type="ARBA" id="ARBA00023136"/>
    </source>
</evidence>